<dbReference type="Pfam" id="PF19502">
    <property type="entry name" value="DUF6036"/>
    <property type="match status" value="1"/>
</dbReference>
<dbReference type="EMBL" id="CP104003">
    <property type="protein sequence ID" value="UWM53895.1"/>
    <property type="molecule type" value="Genomic_DNA"/>
</dbReference>
<organism evidence="2 3">
    <name type="scientific">Salinirubellus salinus</name>
    <dbReference type="NCBI Taxonomy" id="1364945"/>
    <lineage>
        <taxon>Archaea</taxon>
        <taxon>Methanobacteriati</taxon>
        <taxon>Methanobacteriota</taxon>
        <taxon>Stenosarchaea group</taxon>
        <taxon>Halobacteria</taxon>
        <taxon>Halobacteriales</taxon>
        <taxon>Natronomonadaceae</taxon>
        <taxon>Salinirubellus</taxon>
    </lineage>
</organism>
<dbReference type="PROSITE" id="PS00519">
    <property type="entry name" value="HTH_ASNC_1"/>
    <property type="match status" value="1"/>
</dbReference>
<dbReference type="GeneID" id="74944240"/>
<keyword evidence="3" id="KW-1185">Reference proteome</keyword>
<reference evidence="2" key="1">
    <citation type="submission" date="2022-09" db="EMBL/GenBank/DDBJ databases">
        <title>Diverse halophilic archaea isolated from saline environments.</title>
        <authorList>
            <person name="Cui H.-L."/>
        </authorList>
    </citation>
    <scope>NUCLEOTIDE SEQUENCE</scope>
    <source>
        <strain evidence="2">ZS-35-S2</strain>
    </source>
</reference>
<evidence type="ECO:0000259" key="1">
    <source>
        <dbReference type="Pfam" id="PF19502"/>
    </source>
</evidence>
<accession>A0A9E7U451</accession>
<evidence type="ECO:0000313" key="2">
    <source>
        <dbReference type="EMBL" id="UWM53895.1"/>
    </source>
</evidence>
<dbReference type="AlphaFoldDB" id="A0A9E7U451"/>
<proteinExistence type="predicted"/>
<protein>
    <recommendedName>
        <fullName evidence="1">DUF6036 domain-containing protein</fullName>
    </recommendedName>
</protein>
<dbReference type="Proteomes" id="UP001057580">
    <property type="component" value="Chromosome"/>
</dbReference>
<gene>
    <name evidence="2" type="ORF">N0B31_17420</name>
</gene>
<dbReference type="RefSeq" id="WP_260592889.1">
    <property type="nucleotide sequence ID" value="NZ_CP104003.1"/>
</dbReference>
<dbReference type="SUPFAM" id="SSF81301">
    <property type="entry name" value="Nucleotidyltransferase"/>
    <property type="match status" value="1"/>
</dbReference>
<dbReference type="InterPro" id="IPR019885">
    <property type="entry name" value="Tscrpt_reg_HTH_AsnC-type_CS"/>
</dbReference>
<evidence type="ECO:0000313" key="3">
    <source>
        <dbReference type="Proteomes" id="UP001057580"/>
    </source>
</evidence>
<dbReference type="InterPro" id="IPR045792">
    <property type="entry name" value="DUF6036"/>
</dbReference>
<sequence>MTARARFDREYIERELNRIAEHLQTDVDAYLIGGGAMSLRNLKDTTKDIDLVVANETAFTRLMGTLQELGYEEVTDLGQEYDELGARHCVRNAEGCQLDLFHRQIADKLFFSDGMRERSDSFLSTRHLSVGLVSLDDIFLFKSVAERPDDIGDMATLVQTGLDFEAIEAEIATQVELLGGERFVTIVAESLQRLDEQEGIQTPLDDMVHDYYERYMDGYELRVQLDEDEPKSITEVAEELGVTEAEIEQRVEYLAEYGFAERTEVGVRDTGKRDRFKRS</sequence>
<name>A0A9E7U451_9EURY</name>
<dbReference type="KEGG" id="ssai:N0B31_17420"/>
<dbReference type="InterPro" id="IPR043519">
    <property type="entry name" value="NT_sf"/>
</dbReference>
<feature type="domain" description="DUF6036" evidence="1">
    <location>
        <begin position="15"/>
        <end position="171"/>
    </location>
</feature>
<dbReference type="Gene3D" id="3.30.460.40">
    <property type="match status" value="1"/>
</dbReference>